<dbReference type="AlphaFoldDB" id="B5MAB4"/>
<protein>
    <submittedName>
        <fullName evidence="3">Putative N-carbamoylsarcosine amidase</fullName>
    </submittedName>
</protein>
<dbReference type="InterPro" id="IPR000868">
    <property type="entry name" value="Isochorismatase-like_dom"/>
</dbReference>
<dbReference type="Pfam" id="PF00857">
    <property type="entry name" value="Isochorismatase"/>
    <property type="match status" value="1"/>
</dbReference>
<feature type="domain" description="Isochorismatase-like" evidence="2">
    <location>
        <begin position="40"/>
        <end position="214"/>
    </location>
</feature>
<accession>B5MAB4</accession>
<proteinExistence type="predicted"/>
<dbReference type="EMBL" id="FM202432">
    <property type="protein sequence ID" value="CAR47842.1"/>
    <property type="molecule type" value="Genomic_DNA"/>
</dbReference>
<dbReference type="PANTHER" id="PTHR43540:SF1">
    <property type="entry name" value="ISOCHORISMATASE HYDROLASE"/>
    <property type="match status" value="1"/>
</dbReference>
<name>B5MAB4_9NOCA</name>
<gene>
    <name evidence="3" type="primary">hpoK</name>
</gene>
<evidence type="ECO:0000313" key="3">
    <source>
        <dbReference type="EMBL" id="CAR47842.1"/>
    </source>
</evidence>
<dbReference type="PANTHER" id="PTHR43540">
    <property type="entry name" value="PEROXYUREIDOACRYLATE/UREIDOACRYLATE AMIDOHYDROLASE-RELATED"/>
    <property type="match status" value="1"/>
</dbReference>
<organism evidence="3">
    <name type="scientific">Rhodococcus sp. PY11</name>
    <dbReference type="NCBI Taxonomy" id="551544"/>
    <lineage>
        <taxon>Bacteria</taxon>
        <taxon>Bacillati</taxon>
        <taxon>Actinomycetota</taxon>
        <taxon>Actinomycetes</taxon>
        <taxon>Mycobacteriales</taxon>
        <taxon>Nocardiaceae</taxon>
        <taxon>Rhodococcus</taxon>
    </lineage>
</organism>
<dbReference type="InterPro" id="IPR036380">
    <property type="entry name" value="Isochorismatase-like_sf"/>
</dbReference>
<dbReference type="SUPFAM" id="SSF52499">
    <property type="entry name" value="Isochorismatase-like hydrolases"/>
    <property type="match status" value="1"/>
</dbReference>
<reference evidence="3" key="1">
    <citation type="submission" date="2008-04" db="EMBL/GenBank/DDBJ databases">
        <title>Cloning and characterization of genes for the degradation of 2-hydroxypyridine of Rhodococcus sp. strain PY11.</title>
        <authorList>
            <person name="Gasparaviciute R."/>
            <person name="Rutkiene R."/>
            <person name="Casaite V."/>
            <person name="Meskiene R."/>
            <person name="Kutanovas S."/>
            <person name="Meskys R."/>
        </authorList>
    </citation>
    <scope>NUCLEOTIDE SEQUENCE</scope>
    <source>
        <strain evidence="3">PY11</strain>
    </source>
</reference>
<reference evidence="3" key="2">
    <citation type="submission" date="2008-08" db="EMBL/GenBank/DDBJ databases">
        <title>Analysis of genes encoding degradation of pyridine and pyridinols.</title>
        <authorList>
            <person name="Gasparaviciute R."/>
        </authorList>
    </citation>
    <scope>NUCLEOTIDE SEQUENCE</scope>
    <source>
        <strain evidence="3">PY11</strain>
    </source>
</reference>
<evidence type="ECO:0000259" key="2">
    <source>
        <dbReference type="Pfam" id="PF00857"/>
    </source>
</evidence>
<dbReference type="InterPro" id="IPR050272">
    <property type="entry name" value="Isochorismatase-like_hydrls"/>
</dbReference>
<dbReference type="GO" id="GO:0016787">
    <property type="term" value="F:hydrolase activity"/>
    <property type="evidence" value="ECO:0007669"/>
    <property type="project" value="UniProtKB-KW"/>
</dbReference>
<dbReference type="Gene3D" id="3.40.50.850">
    <property type="entry name" value="Isochorismatase-like"/>
    <property type="match status" value="1"/>
</dbReference>
<sequence>MLKVGPPDQYSFTGTHAAETDKMYAEAGFGRGFDPGHRPAVIVVDFSVGFTDPTVPTGAELGGQIGATNRITRAVRALGLPVVHTTIAYDNDRQAATWLRKAPGLAALTTGSPLVALDPRLERDPGDTVLVKHHASAFFGTGLAPQLIASGVDTVIVCGATTSGCVRATAVDAVSYGFPVLVPRDCVGDRAAAPHHAALFDLQAKYADVTTAADILHYLDSLGSTNPIRPHNSRDH</sequence>
<keyword evidence="1" id="KW-0378">Hydrolase</keyword>
<evidence type="ECO:0000256" key="1">
    <source>
        <dbReference type="ARBA" id="ARBA00022801"/>
    </source>
</evidence>